<reference evidence="1" key="1">
    <citation type="submission" date="2020-04" db="EMBL/GenBank/DDBJ databases">
        <authorList>
            <person name="Broberg M."/>
        </authorList>
    </citation>
    <scope>NUCLEOTIDE SEQUENCE</scope>
</reference>
<dbReference type="EMBL" id="CADEHS020000001">
    <property type="protein sequence ID" value="CAG9937419.1"/>
    <property type="molecule type" value="Genomic_DNA"/>
</dbReference>
<organism evidence="1 2">
    <name type="scientific">Clonostachys rosea f. rosea IK726</name>
    <dbReference type="NCBI Taxonomy" id="1349383"/>
    <lineage>
        <taxon>Eukaryota</taxon>
        <taxon>Fungi</taxon>
        <taxon>Dikarya</taxon>
        <taxon>Ascomycota</taxon>
        <taxon>Pezizomycotina</taxon>
        <taxon>Sordariomycetes</taxon>
        <taxon>Hypocreomycetidae</taxon>
        <taxon>Hypocreales</taxon>
        <taxon>Bionectriaceae</taxon>
        <taxon>Clonostachys</taxon>
    </lineage>
</organism>
<protein>
    <submittedName>
        <fullName evidence="1">Uncharacterized protein</fullName>
    </submittedName>
</protein>
<evidence type="ECO:0000313" key="1">
    <source>
        <dbReference type="EMBL" id="CAG9937419.1"/>
    </source>
</evidence>
<evidence type="ECO:0000313" key="2">
    <source>
        <dbReference type="Proteomes" id="UP000836387"/>
    </source>
</evidence>
<gene>
    <name evidence="1" type="ORF">CRV2_00004605</name>
</gene>
<dbReference type="Proteomes" id="UP000836387">
    <property type="component" value="Unassembled WGS sequence"/>
</dbReference>
<reference evidence="1" key="2">
    <citation type="submission" date="2021-10" db="EMBL/GenBank/DDBJ databases">
        <authorList>
            <person name="Piombo E."/>
        </authorList>
    </citation>
    <scope>NUCLEOTIDE SEQUENCE</scope>
</reference>
<keyword evidence="2" id="KW-1185">Reference proteome</keyword>
<accession>A0ACA9T919</accession>
<sequence>MGPGDFAYIPPISYQHVTHNPLLLGPHTETDGLVAPGDWADFFRYVGDTYNGILVPETDDRDIKSMLMQKMMAAEDGFDVHFKRDHQPPEVGEWLESENQLAGPANPTSCVLILDHDGFLEE</sequence>
<name>A0ACA9T919_BIOOC</name>
<comment type="caution">
    <text evidence="1">The sequence shown here is derived from an EMBL/GenBank/DDBJ whole genome shotgun (WGS) entry which is preliminary data.</text>
</comment>
<proteinExistence type="predicted"/>